<dbReference type="SMART" id="SM00941">
    <property type="entry name" value="PYNP_C"/>
    <property type="match status" value="1"/>
</dbReference>
<keyword evidence="5 7" id="KW-0808">Transferase</keyword>
<dbReference type="Pfam" id="PF02885">
    <property type="entry name" value="Glycos_trans_3N"/>
    <property type="match status" value="1"/>
</dbReference>
<dbReference type="PANTHER" id="PTHR10515">
    <property type="entry name" value="THYMIDINE PHOSPHORYLASE"/>
    <property type="match status" value="1"/>
</dbReference>
<dbReference type="InterPro" id="IPR017872">
    <property type="entry name" value="Pyrmidine_PPase_CS"/>
</dbReference>
<comment type="caution">
    <text evidence="9">The sequence shown here is derived from an EMBL/GenBank/DDBJ whole genome shotgun (WGS) entry which is preliminary data.</text>
</comment>
<dbReference type="Proteomes" id="UP001209701">
    <property type="component" value="Unassembled WGS sequence"/>
</dbReference>
<evidence type="ECO:0000256" key="7">
    <source>
        <dbReference type="HAMAP-Rule" id="MF_01628"/>
    </source>
</evidence>
<reference evidence="9 10" key="1">
    <citation type="submission" date="2021-11" db="EMBL/GenBank/DDBJ databases">
        <authorList>
            <person name="Liang Q."/>
            <person name="Mou H."/>
            <person name="Liu Z."/>
        </authorList>
    </citation>
    <scope>NUCLEOTIDE SEQUENCE [LARGE SCALE GENOMIC DNA]</scope>
    <source>
        <strain evidence="9 10">CHU3</strain>
    </source>
</reference>
<dbReference type="SUPFAM" id="SSF54680">
    <property type="entry name" value="Pyrimidine nucleoside phosphorylase C-terminal domain"/>
    <property type="match status" value="1"/>
</dbReference>
<evidence type="ECO:0000256" key="4">
    <source>
        <dbReference type="ARBA" id="ARBA00022676"/>
    </source>
</evidence>
<dbReference type="NCBIfam" id="NF004490">
    <property type="entry name" value="PRK05820.1"/>
    <property type="match status" value="1"/>
</dbReference>
<dbReference type="InterPro" id="IPR000312">
    <property type="entry name" value="Glycosyl_Trfase_fam3"/>
</dbReference>
<dbReference type="NCBIfam" id="TIGR02644">
    <property type="entry name" value="Y_phosphoryl"/>
    <property type="match status" value="1"/>
</dbReference>
<dbReference type="InterPro" id="IPR036566">
    <property type="entry name" value="PYNP-like_C_sf"/>
</dbReference>
<name>A0ABT2YLJ5_9BURK</name>
<dbReference type="Gene3D" id="1.20.970.10">
    <property type="entry name" value="Transferase, Pyrimidine Nucleoside Phosphorylase, Chain C"/>
    <property type="match status" value="1"/>
</dbReference>
<dbReference type="NCBIfam" id="TIGR02643">
    <property type="entry name" value="T_phosphoryl"/>
    <property type="match status" value="1"/>
</dbReference>
<dbReference type="Pfam" id="PF07831">
    <property type="entry name" value="PYNP_C"/>
    <property type="match status" value="1"/>
</dbReference>
<evidence type="ECO:0000256" key="2">
    <source>
        <dbReference type="ARBA" id="ARBA00011738"/>
    </source>
</evidence>
<dbReference type="SUPFAM" id="SSF52418">
    <property type="entry name" value="Nucleoside phosphorylase/phosphoribosyltransferase catalytic domain"/>
    <property type="match status" value="1"/>
</dbReference>
<dbReference type="InterPro" id="IPR036320">
    <property type="entry name" value="Glycosyl_Trfase_fam3_N_dom_sf"/>
</dbReference>
<dbReference type="InterPro" id="IPR000053">
    <property type="entry name" value="Thymidine/pyrmidine_PPase"/>
</dbReference>
<comment type="pathway">
    <text evidence="7">Pyrimidine metabolism; dTMP biosynthesis via salvage pathway; dTMP from thymine: step 1/2.</text>
</comment>
<comment type="similarity">
    <text evidence="1 7">Belongs to the thymidine/pyrimidine-nucleoside phosphorylase family.</text>
</comment>
<sequence length="439" mass="45450">MLAQEVIRAKRDGGALSDAQIQHFVRGLVDGSWSEGQVAALGMAVFLRGMDRAECVALTQAMMRSGRVMSWPDMPGPVLDKHSSGGVGDKVSLMLAPLVAACGGYVPMISGRGLGHTGGTRDKFDAIPGYSCTPSPELLNRVVREVGCAVIGQTGDLAPADGRFYATRDVTATVESVPLITASILSKKLAAGLQGLAMDVKCGNGAFADTPEMAQQLAASIVEVANGAGLPTRALITDMNQVLGREVGNALEMQEAIRYLKGEGARDARLHEVTLALGAEMLLLGGLAQSQAEALAKLQQALDSGAAAERFARMVAGLGGPVDLLERPNAYLAAAPVIVPAPALQSGRLTAMQTRDIGIAIVELGGGRRKASDSIDFRVGLSAMRALGDEVRAGEPLAFVHAADAAAAQRVVAQLQQVCHLSEAGSAWSAKSAILARVG</sequence>
<evidence type="ECO:0000313" key="10">
    <source>
        <dbReference type="Proteomes" id="UP001209701"/>
    </source>
</evidence>
<dbReference type="PIRSF" id="PIRSF000478">
    <property type="entry name" value="TP_PyNP"/>
    <property type="match status" value="1"/>
</dbReference>
<comment type="function">
    <text evidence="7">The enzymes which catalyze the reversible phosphorolysis of pyrimidine nucleosides are involved in the degradation of these compounds and in their utilization as carbon and energy sources, or in the rescue of pyrimidine bases for nucleotide synthesis.</text>
</comment>
<dbReference type="EMBL" id="JAJIRN010000011">
    <property type="protein sequence ID" value="MCV2370935.1"/>
    <property type="molecule type" value="Genomic_DNA"/>
</dbReference>
<dbReference type="Pfam" id="PF00591">
    <property type="entry name" value="Glycos_transf_3"/>
    <property type="match status" value="1"/>
</dbReference>
<evidence type="ECO:0000256" key="1">
    <source>
        <dbReference type="ARBA" id="ARBA00006915"/>
    </source>
</evidence>
<organism evidence="9 10">
    <name type="scientific">Roseateles oligotrophus</name>
    <dbReference type="NCBI Taxonomy" id="1769250"/>
    <lineage>
        <taxon>Bacteria</taxon>
        <taxon>Pseudomonadati</taxon>
        <taxon>Pseudomonadota</taxon>
        <taxon>Betaproteobacteria</taxon>
        <taxon>Burkholderiales</taxon>
        <taxon>Sphaerotilaceae</taxon>
        <taxon>Roseateles</taxon>
    </lineage>
</organism>
<dbReference type="GO" id="GO:0009032">
    <property type="term" value="F:thymidine phosphorylase activity"/>
    <property type="evidence" value="ECO:0007669"/>
    <property type="project" value="UniProtKB-EC"/>
</dbReference>
<comment type="catalytic activity">
    <reaction evidence="6 7">
        <text>thymidine + phosphate = 2-deoxy-alpha-D-ribose 1-phosphate + thymine</text>
        <dbReference type="Rhea" id="RHEA:16037"/>
        <dbReference type="ChEBI" id="CHEBI:17748"/>
        <dbReference type="ChEBI" id="CHEBI:17821"/>
        <dbReference type="ChEBI" id="CHEBI:43474"/>
        <dbReference type="ChEBI" id="CHEBI:57259"/>
        <dbReference type="EC" id="2.4.2.4"/>
    </reaction>
</comment>
<dbReference type="PANTHER" id="PTHR10515:SF0">
    <property type="entry name" value="THYMIDINE PHOSPHORYLASE"/>
    <property type="match status" value="1"/>
</dbReference>
<dbReference type="PROSITE" id="PS00647">
    <property type="entry name" value="THYMID_PHOSPHORYLASE"/>
    <property type="match status" value="1"/>
</dbReference>
<keyword evidence="10" id="KW-1185">Reference proteome</keyword>
<accession>A0ABT2YLJ5</accession>
<dbReference type="RefSeq" id="WP_263573515.1">
    <property type="nucleotide sequence ID" value="NZ_JAJIRN010000011.1"/>
</dbReference>
<evidence type="ECO:0000259" key="8">
    <source>
        <dbReference type="SMART" id="SM00941"/>
    </source>
</evidence>
<evidence type="ECO:0000256" key="3">
    <source>
        <dbReference type="ARBA" id="ARBA00011892"/>
    </source>
</evidence>
<evidence type="ECO:0000313" key="9">
    <source>
        <dbReference type="EMBL" id="MCV2370935.1"/>
    </source>
</evidence>
<dbReference type="InterPro" id="IPR013465">
    <property type="entry name" value="Thymidine_Pase"/>
</dbReference>
<evidence type="ECO:0000256" key="6">
    <source>
        <dbReference type="ARBA" id="ARBA00048550"/>
    </source>
</evidence>
<keyword evidence="4 7" id="KW-0328">Glycosyltransferase</keyword>
<feature type="domain" description="Pyrimidine nucleoside phosphorylase C-terminal" evidence="8">
    <location>
        <begin position="348"/>
        <end position="422"/>
    </location>
</feature>
<dbReference type="InterPro" id="IPR035902">
    <property type="entry name" value="Nuc_phospho_transferase"/>
</dbReference>
<dbReference type="EC" id="2.4.2.4" evidence="3 7"/>
<dbReference type="InterPro" id="IPR013102">
    <property type="entry name" value="PYNP_C"/>
</dbReference>
<protein>
    <recommendedName>
        <fullName evidence="3 7">Thymidine phosphorylase</fullName>
        <ecNumber evidence="3 7">2.4.2.4</ecNumber>
    </recommendedName>
    <alternativeName>
        <fullName evidence="7">TdRPase</fullName>
    </alternativeName>
</protein>
<evidence type="ECO:0000256" key="5">
    <source>
        <dbReference type="ARBA" id="ARBA00022679"/>
    </source>
</evidence>
<dbReference type="Gene3D" id="3.40.1030.10">
    <property type="entry name" value="Nucleoside phosphorylase/phosphoribosyltransferase catalytic domain"/>
    <property type="match status" value="1"/>
</dbReference>
<dbReference type="Gene3D" id="3.90.1170.30">
    <property type="entry name" value="Pyrimidine nucleoside phosphorylase-like, C-terminal domain"/>
    <property type="match status" value="1"/>
</dbReference>
<dbReference type="HAMAP" id="MF_01628">
    <property type="entry name" value="Thymid_phosp"/>
    <property type="match status" value="1"/>
</dbReference>
<dbReference type="InterPro" id="IPR017459">
    <property type="entry name" value="Glycosyl_Trfase_fam3_N_dom"/>
</dbReference>
<dbReference type="SUPFAM" id="SSF47648">
    <property type="entry name" value="Nucleoside phosphorylase/phosphoribosyltransferase N-terminal domain"/>
    <property type="match status" value="1"/>
</dbReference>
<comment type="subunit">
    <text evidence="2 7">Homodimer.</text>
</comment>
<gene>
    <name evidence="7 9" type="primary">deoA</name>
    <name evidence="9" type="ORF">LNV07_22845</name>
</gene>
<dbReference type="InterPro" id="IPR018090">
    <property type="entry name" value="Pyrmidine_PPas_bac/euk"/>
</dbReference>
<proteinExistence type="inferred from homology"/>